<keyword evidence="2" id="KW-1185">Reference proteome</keyword>
<name>A0A518DHH7_9BACT</name>
<sequence>MAELLELVGLLLNHLIGVTIGSSAGQVRSIPQRVTPRRVVGRIDAPVPVVVAGQRGRCEQSHLEVIDRRKELLAAVRCRSAYMSTQAEKKFVAAEYNCFIGEPGDAVETLSTSLR</sequence>
<evidence type="ECO:0000313" key="2">
    <source>
        <dbReference type="Proteomes" id="UP000317429"/>
    </source>
</evidence>
<organism evidence="1 2">
    <name type="scientific">Pirellulimonas nuda</name>
    <dbReference type="NCBI Taxonomy" id="2528009"/>
    <lineage>
        <taxon>Bacteria</taxon>
        <taxon>Pseudomonadati</taxon>
        <taxon>Planctomycetota</taxon>
        <taxon>Planctomycetia</taxon>
        <taxon>Pirellulales</taxon>
        <taxon>Lacipirellulaceae</taxon>
        <taxon>Pirellulimonas</taxon>
    </lineage>
</organism>
<dbReference type="Proteomes" id="UP000317429">
    <property type="component" value="Chromosome"/>
</dbReference>
<accession>A0A518DHH7</accession>
<protein>
    <submittedName>
        <fullName evidence="1">Uncharacterized protein</fullName>
    </submittedName>
</protein>
<gene>
    <name evidence="1" type="ORF">Pla175_43420</name>
</gene>
<dbReference type="AlphaFoldDB" id="A0A518DHH7"/>
<reference evidence="1 2" key="1">
    <citation type="submission" date="2019-02" db="EMBL/GenBank/DDBJ databases">
        <title>Deep-cultivation of Planctomycetes and their phenomic and genomic characterization uncovers novel biology.</title>
        <authorList>
            <person name="Wiegand S."/>
            <person name="Jogler M."/>
            <person name="Boedeker C."/>
            <person name="Pinto D."/>
            <person name="Vollmers J."/>
            <person name="Rivas-Marin E."/>
            <person name="Kohn T."/>
            <person name="Peeters S.H."/>
            <person name="Heuer A."/>
            <person name="Rast P."/>
            <person name="Oberbeckmann S."/>
            <person name="Bunk B."/>
            <person name="Jeske O."/>
            <person name="Meyerdierks A."/>
            <person name="Storesund J.E."/>
            <person name="Kallscheuer N."/>
            <person name="Luecker S."/>
            <person name="Lage O.M."/>
            <person name="Pohl T."/>
            <person name="Merkel B.J."/>
            <person name="Hornburger P."/>
            <person name="Mueller R.-W."/>
            <person name="Bruemmer F."/>
            <person name="Labrenz M."/>
            <person name="Spormann A.M."/>
            <person name="Op den Camp H."/>
            <person name="Overmann J."/>
            <person name="Amann R."/>
            <person name="Jetten M.S.M."/>
            <person name="Mascher T."/>
            <person name="Medema M.H."/>
            <person name="Devos D.P."/>
            <person name="Kaster A.-K."/>
            <person name="Ovreas L."/>
            <person name="Rohde M."/>
            <person name="Galperin M.Y."/>
            <person name="Jogler C."/>
        </authorList>
    </citation>
    <scope>NUCLEOTIDE SEQUENCE [LARGE SCALE GENOMIC DNA]</scope>
    <source>
        <strain evidence="1 2">Pla175</strain>
    </source>
</reference>
<dbReference type="KEGG" id="pnd:Pla175_43420"/>
<evidence type="ECO:0000313" key="1">
    <source>
        <dbReference type="EMBL" id="QDU90928.1"/>
    </source>
</evidence>
<proteinExistence type="predicted"/>
<dbReference type="EMBL" id="CP036291">
    <property type="protein sequence ID" value="QDU90928.1"/>
    <property type="molecule type" value="Genomic_DNA"/>
</dbReference>